<dbReference type="Gene3D" id="3.40.50.720">
    <property type="entry name" value="NAD(P)-binding Rossmann-like Domain"/>
    <property type="match status" value="1"/>
</dbReference>
<dbReference type="InterPro" id="IPR036291">
    <property type="entry name" value="NAD(P)-bd_dom_sf"/>
</dbReference>
<dbReference type="GO" id="GO:0005829">
    <property type="term" value="C:cytosol"/>
    <property type="evidence" value="ECO:0007669"/>
    <property type="project" value="TreeGrafter"/>
</dbReference>
<dbReference type="GO" id="GO:0051903">
    <property type="term" value="F:S-(hydroxymethyl)glutathione dehydrogenase [NAD(P)+] activity"/>
    <property type="evidence" value="ECO:0007669"/>
    <property type="project" value="TreeGrafter"/>
</dbReference>
<evidence type="ECO:0000256" key="6">
    <source>
        <dbReference type="RuleBase" id="RU361277"/>
    </source>
</evidence>
<dbReference type="SUPFAM" id="SSF51735">
    <property type="entry name" value="NAD(P)-binding Rossmann-fold domains"/>
    <property type="match status" value="1"/>
</dbReference>
<protein>
    <recommendedName>
        <fullName evidence="7">Enoyl reductase (ER) domain-containing protein</fullName>
    </recommendedName>
</protein>
<dbReference type="Proteomes" id="UP000016584">
    <property type="component" value="Unassembled WGS sequence"/>
</dbReference>
<dbReference type="CDD" id="cd08278">
    <property type="entry name" value="benzyl_alcohol_DH"/>
    <property type="match status" value="1"/>
</dbReference>
<dbReference type="STRING" id="1346330.M472_04155"/>
<dbReference type="Pfam" id="PF00107">
    <property type="entry name" value="ADH_zinc_N"/>
    <property type="match status" value="1"/>
</dbReference>
<keyword evidence="9" id="KW-1185">Reference proteome</keyword>
<sequence length="369" mass="39158">MEITAAVVKQKGGSFDLEKIQLDAPKSDEVLVRIIASGTCHTDMAARDQLMGTPTFPVVLGHEGSGIIEQVGENVHHLQVGDHVVLTFGYCGDCGKCQRGLPAYCENFLPLNFGGSRMDGSHSHHQNGKGIQDNFFSQSSFATYSIAHKNNVIKVRKDAPLELLGPLGCGIQTGSGAVLNSLAVTAGESIIISGTGAVGLAGLLAAKAVSAGTIVAVDINEERLAFATKLGATHTINSKKEDVTTRLKEIAPKGFDYGFDTTGIPEVIQNSLATLASHGKMGIVGVAKRPLELEMNSFVATGLQIIGIVEGDSVPNVFIPRLVDMYMNGQFPFDKLIKTYAFEDINQAIEDSETGKTIKPVLLIGDYKG</sequence>
<comment type="cofactor">
    <cofactor evidence="1 6">
        <name>Zn(2+)</name>
        <dbReference type="ChEBI" id="CHEBI:29105"/>
    </cofactor>
</comment>
<reference evidence="8 9" key="1">
    <citation type="journal article" date="2013" name="Genome Announc.">
        <title>The Draft Genome Sequence of Sphingomonas paucimobilis Strain HER1398 (Proteobacteria), Host to the Giant PAU Phage, Indicates That It Is a Member of the Genus Sphingobacterium (Bacteroidetes).</title>
        <authorList>
            <person name="White R.A.III."/>
            <person name="Suttle C.A."/>
        </authorList>
    </citation>
    <scope>NUCLEOTIDE SEQUENCE [LARGE SCALE GENOMIC DNA]</scope>
    <source>
        <strain evidence="8 9">HER1398</strain>
    </source>
</reference>
<evidence type="ECO:0000256" key="5">
    <source>
        <dbReference type="ARBA" id="ARBA00023027"/>
    </source>
</evidence>
<keyword evidence="4" id="KW-0560">Oxidoreductase</keyword>
<dbReference type="PANTHER" id="PTHR43880">
    <property type="entry name" value="ALCOHOL DEHYDROGENASE"/>
    <property type="match status" value="1"/>
</dbReference>
<evidence type="ECO:0000256" key="3">
    <source>
        <dbReference type="ARBA" id="ARBA00022833"/>
    </source>
</evidence>
<dbReference type="InterPro" id="IPR013149">
    <property type="entry name" value="ADH-like_C"/>
</dbReference>
<dbReference type="PATRIC" id="fig|1346330.5.peg.3591"/>
<evidence type="ECO:0000313" key="8">
    <source>
        <dbReference type="EMBL" id="ERJ57953.1"/>
    </source>
</evidence>
<dbReference type="InterPro" id="IPR020843">
    <property type="entry name" value="ER"/>
</dbReference>
<dbReference type="Pfam" id="PF08240">
    <property type="entry name" value="ADH_N"/>
    <property type="match status" value="1"/>
</dbReference>
<dbReference type="FunFam" id="3.40.50.720:FF:000003">
    <property type="entry name" value="S-(hydroxymethyl)glutathione dehydrogenase"/>
    <property type="match status" value="1"/>
</dbReference>
<proteinExistence type="inferred from homology"/>
<dbReference type="OrthoDB" id="9806940at2"/>
<comment type="similarity">
    <text evidence="6">Belongs to the zinc-containing alcohol dehydrogenase family.</text>
</comment>
<dbReference type="InterPro" id="IPR013154">
    <property type="entry name" value="ADH-like_N"/>
</dbReference>
<dbReference type="AlphaFoldDB" id="U2J5L3"/>
<accession>U2J5L3</accession>
<dbReference type="GO" id="GO:0008270">
    <property type="term" value="F:zinc ion binding"/>
    <property type="evidence" value="ECO:0007669"/>
    <property type="project" value="InterPro"/>
</dbReference>
<dbReference type="Gene3D" id="3.90.180.10">
    <property type="entry name" value="Medium-chain alcohol dehydrogenases, catalytic domain"/>
    <property type="match status" value="1"/>
</dbReference>
<dbReference type="InterPro" id="IPR002328">
    <property type="entry name" value="ADH_Zn_CS"/>
</dbReference>
<dbReference type="GO" id="GO:0046294">
    <property type="term" value="P:formaldehyde catabolic process"/>
    <property type="evidence" value="ECO:0007669"/>
    <property type="project" value="TreeGrafter"/>
</dbReference>
<dbReference type="PROSITE" id="PS00059">
    <property type="entry name" value="ADH_ZINC"/>
    <property type="match status" value="1"/>
</dbReference>
<comment type="caution">
    <text evidence="8">The sequence shown here is derived from an EMBL/GenBank/DDBJ whole genome shotgun (WGS) entry which is preliminary data.</text>
</comment>
<keyword evidence="2 6" id="KW-0479">Metal-binding</keyword>
<gene>
    <name evidence="8" type="ORF">M472_04155</name>
</gene>
<name>U2J5L3_9SPHI</name>
<dbReference type="SUPFAM" id="SSF50129">
    <property type="entry name" value="GroES-like"/>
    <property type="match status" value="2"/>
</dbReference>
<keyword evidence="3 6" id="KW-0862">Zinc</keyword>
<evidence type="ECO:0000313" key="9">
    <source>
        <dbReference type="Proteomes" id="UP000016584"/>
    </source>
</evidence>
<dbReference type="RefSeq" id="WP_021071723.1">
    <property type="nucleotide sequence ID" value="NZ_ATDL01000020.1"/>
</dbReference>
<dbReference type="PANTHER" id="PTHR43880:SF12">
    <property type="entry name" value="ALCOHOL DEHYDROGENASE CLASS-3"/>
    <property type="match status" value="1"/>
</dbReference>
<evidence type="ECO:0000256" key="4">
    <source>
        <dbReference type="ARBA" id="ARBA00023002"/>
    </source>
</evidence>
<evidence type="ECO:0000256" key="1">
    <source>
        <dbReference type="ARBA" id="ARBA00001947"/>
    </source>
</evidence>
<evidence type="ECO:0000256" key="2">
    <source>
        <dbReference type="ARBA" id="ARBA00022723"/>
    </source>
</evidence>
<keyword evidence="5" id="KW-0520">NAD</keyword>
<dbReference type="InterPro" id="IPR011032">
    <property type="entry name" value="GroES-like_sf"/>
</dbReference>
<feature type="domain" description="Enoyl reductase (ER)" evidence="7">
    <location>
        <begin position="12"/>
        <end position="362"/>
    </location>
</feature>
<dbReference type="eggNOG" id="COG1062">
    <property type="taxonomic scope" value="Bacteria"/>
</dbReference>
<dbReference type="SMART" id="SM00829">
    <property type="entry name" value="PKS_ER"/>
    <property type="match status" value="1"/>
</dbReference>
<dbReference type="EMBL" id="ATDL01000020">
    <property type="protein sequence ID" value="ERJ57953.1"/>
    <property type="molecule type" value="Genomic_DNA"/>
</dbReference>
<organism evidence="8 9">
    <name type="scientific">Sphingobacterium paucimobilis HER1398</name>
    <dbReference type="NCBI Taxonomy" id="1346330"/>
    <lineage>
        <taxon>Bacteria</taxon>
        <taxon>Pseudomonadati</taxon>
        <taxon>Bacteroidota</taxon>
        <taxon>Sphingobacteriia</taxon>
        <taxon>Sphingobacteriales</taxon>
        <taxon>Sphingobacteriaceae</taxon>
        <taxon>Sphingobacterium</taxon>
    </lineage>
</organism>
<evidence type="ECO:0000259" key="7">
    <source>
        <dbReference type="SMART" id="SM00829"/>
    </source>
</evidence>